<evidence type="ECO:0000256" key="2">
    <source>
        <dbReference type="ARBA" id="ARBA00023136"/>
    </source>
</evidence>
<evidence type="ECO:0000313" key="3">
    <source>
        <dbReference type="EMBL" id="TNC52284.1"/>
    </source>
</evidence>
<protein>
    <recommendedName>
        <fullName evidence="5">Mce-associated membrane protein</fullName>
    </recommendedName>
</protein>
<keyword evidence="2" id="KW-0472">Membrane</keyword>
<sequence>MTTVRTRLSAMRPHLVLALLVALTVFGLVGAWMAYDIRSTPSGQNLAVVDTTATAEVQSEVSRALTRVLSYSYDDPSPTEEAAEEVLSGDARAEYDTLFASLQERAPGQQLILTAQVQMAAVKELTDDTATLLVFLDQSSQRANDKEASVSAAQLAVTAKKVEGAWTVTELTPL</sequence>
<proteinExistence type="predicted"/>
<dbReference type="PANTHER" id="PTHR37042">
    <property type="entry name" value="OUTER MEMBRANE PROTEIN RV1973"/>
    <property type="match status" value="1"/>
</dbReference>
<dbReference type="AlphaFoldDB" id="A0A5C4N5Q0"/>
<evidence type="ECO:0008006" key="5">
    <source>
        <dbReference type="Google" id="ProtNLM"/>
    </source>
</evidence>
<dbReference type="GO" id="GO:0016020">
    <property type="term" value="C:membrane"/>
    <property type="evidence" value="ECO:0007669"/>
    <property type="project" value="UniProtKB-SubCell"/>
</dbReference>
<dbReference type="OrthoDB" id="5192320at2"/>
<accession>A0A5C4N5Q0</accession>
<dbReference type="Proteomes" id="UP000306740">
    <property type="component" value="Unassembled WGS sequence"/>
</dbReference>
<gene>
    <name evidence="3" type="ORF">FHE65_00520</name>
</gene>
<evidence type="ECO:0000256" key="1">
    <source>
        <dbReference type="ARBA" id="ARBA00004370"/>
    </source>
</evidence>
<name>A0A5C4N5Q0_9ACTN</name>
<dbReference type="EMBL" id="VDFR01000003">
    <property type="protein sequence ID" value="TNC52284.1"/>
    <property type="molecule type" value="Genomic_DNA"/>
</dbReference>
<comment type="caution">
    <text evidence="3">The sequence shown here is derived from an EMBL/GenBank/DDBJ whole genome shotgun (WGS) entry which is preliminary data.</text>
</comment>
<dbReference type="RefSeq" id="WP_139104951.1">
    <property type="nucleotide sequence ID" value="NZ_VDFR01000003.1"/>
</dbReference>
<organism evidence="3 4">
    <name type="scientific">Mumia zhuanghuii</name>
    <dbReference type="NCBI Taxonomy" id="2585211"/>
    <lineage>
        <taxon>Bacteria</taxon>
        <taxon>Bacillati</taxon>
        <taxon>Actinomycetota</taxon>
        <taxon>Actinomycetes</taxon>
        <taxon>Propionibacteriales</taxon>
        <taxon>Nocardioidaceae</taxon>
        <taxon>Mumia</taxon>
    </lineage>
</organism>
<evidence type="ECO:0000313" key="4">
    <source>
        <dbReference type="Proteomes" id="UP000306740"/>
    </source>
</evidence>
<comment type="subcellular location">
    <subcellularLocation>
        <location evidence="1">Membrane</location>
    </subcellularLocation>
</comment>
<dbReference type="PANTHER" id="PTHR37042:SF4">
    <property type="entry name" value="OUTER MEMBRANE PROTEIN RV1973"/>
    <property type="match status" value="1"/>
</dbReference>
<reference evidence="3 4" key="1">
    <citation type="submission" date="2019-05" db="EMBL/GenBank/DDBJ databases">
        <title>Mumia sp. nov., isolated from the intestinal contents of plateau pika (Ochotona curzoniae) in the Qinghai-Tibet plateau of China.</title>
        <authorList>
            <person name="Tian Z."/>
        </authorList>
    </citation>
    <scope>NUCLEOTIDE SEQUENCE [LARGE SCALE GENOMIC DNA]</scope>
    <source>
        <strain evidence="4">527</strain>
    </source>
</reference>